<dbReference type="GO" id="GO:0005886">
    <property type="term" value="C:plasma membrane"/>
    <property type="evidence" value="ECO:0007669"/>
    <property type="project" value="UniProtKB-SubCell"/>
</dbReference>
<evidence type="ECO:0000313" key="15">
    <source>
        <dbReference type="Proteomes" id="UP001165122"/>
    </source>
</evidence>
<keyword evidence="7" id="KW-0677">Repeat</keyword>
<dbReference type="InterPro" id="IPR050647">
    <property type="entry name" value="Plant_LRR-RLKs"/>
</dbReference>
<keyword evidence="5" id="KW-0433">Leucine-rich repeat</keyword>
<dbReference type="FunFam" id="3.80.10.10:FF:000095">
    <property type="entry name" value="LRR receptor-like serine/threonine-protein kinase GSO1"/>
    <property type="match status" value="7"/>
</dbReference>
<evidence type="ECO:0000256" key="9">
    <source>
        <dbReference type="ARBA" id="ARBA00022840"/>
    </source>
</evidence>
<dbReference type="SMART" id="SM00365">
    <property type="entry name" value="LRR_SD22"/>
    <property type="match status" value="18"/>
</dbReference>
<evidence type="ECO:0000256" key="3">
    <source>
        <dbReference type="ARBA" id="ARBA00022475"/>
    </source>
</evidence>
<evidence type="ECO:0000256" key="4">
    <source>
        <dbReference type="ARBA" id="ARBA00022553"/>
    </source>
</evidence>
<feature type="coiled-coil region" evidence="11">
    <location>
        <begin position="4063"/>
        <end position="4100"/>
    </location>
</feature>
<reference evidence="15" key="1">
    <citation type="journal article" date="2023" name="Commun. Biol.">
        <title>Genome analysis of Parmales, the sister group of diatoms, reveals the evolutionary specialization of diatoms from phago-mixotrophs to photoautotrophs.</title>
        <authorList>
            <person name="Ban H."/>
            <person name="Sato S."/>
            <person name="Yoshikawa S."/>
            <person name="Yamada K."/>
            <person name="Nakamura Y."/>
            <person name="Ichinomiya M."/>
            <person name="Sato N."/>
            <person name="Blanc-Mathieu R."/>
            <person name="Endo H."/>
            <person name="Kuwata A."/>
            <person name="Ogata H."/>
        </authorList>
    </citation>
    <scope>NUCLEOTIDE SEQUENCE [LARGE SCALE GENOMIC DNA]</scope>
    <source>
        <strain evidence="15">NIES 3700</strain>
    </source>
</reference>
<dbReference type="PANTHER" id="PTHR48056">
    <property type="entry name" value="LRR RECEPTOR-LIKE SERINE/THREONINE-PROTEIN KINASE-RELATED"/>
    <property type="match status" value="1"/>
</dbReference>
<feature type="domain" description="Tudor" evidence="13">
    <location>
        <begin position="1153"/>
        <end position="1211"/>
    </location>
</feature>
<dbReference type="SUPFAM" id="SSF52058">
    <property type="entry name" value="L domain-like"/>
    <property type="match status" value="11"/>
</dbReference>
<feature type="compositionally biased region" description="Low complexity" evidence="12">
    <location>
        <begin position="216"/>
        <end position="248"/>
    </location>
</feature>
<feature type="region of interest" description="Disordered" evidence="12">
    <location>
        <begin position="2782"/>
        <end position="2805"/>
    </location>
</feature>
<evidence type="ECO:0000256" key="10">
    <source>
        <dbReference type="ARBA" id="ARBA00023136"/>
    </source>
</evidence>
<dbReference type="InterPro" id="IPR001611">
    <property type="entry name" value="Leu-rich_rpt"/>
</dbReference>
<evidence type="ECO:0000256" key="8">
    <source>
        <dbReference type="ARBA" id="ARBA00022741"/>
    </source>
</evidence>
<feature type="region of interest" description="Disordered" evidence="12">
    <location>
        <begin position="3096"/>
        <end position="3154"/>
    </location>
</feature>
<feature type="region of interest" description="Disordered" evidence="12">
    <location>
        <begin position="3873"/>
        <end position="3912"/>
    </location>
</feature>
<dbReference type="CDD" id="cd04508">
    <property type="entry name" value="Tudor_SF"/>
    <property type="match status" value="1"/>
</dbReference>
<dbReference type="FunFam" id="3.80.10.10:FF:000383">
    <property type="entry name" value="Leucine-rich repeat receptor protein kinase EMS1"/>
    <property type="match status" value="2"/>
</dbReference>
<dbReference type="PROSITE" id="PS51450">
    <property type="entry name" value="LRR"/>
    <property type="match status" value="1"/>
</dbReference>
<keyword evidence="8" id="KW-0547">Nucleotide-binding</keyword>
<feature type="compositionally biased region" description="Pro residues" evidence="12">
    <location>
        <begin position="174"/>
        <end position="194"/>
    </location>
</feature>
<feature type="compositionally biased region" description="Polar residues" evidence="12">
    <location>
        <begin position="3116"/>
        <end position="3152"/>
    </location>
</feature>
<evidence type="ECO:0000256" key="1">
    <source>
        <dbReference type="ARBA" id="ARBA00004167"/>
    </source>
</evidence>
<dbReference type="GO" id="GO:0005524">
    <property type="term" value="F:ATP binding"/>
    <property type="evidence" value="ECO:0007669"/>
    <property type="project" value="UniProtKB-KW"/>
</dbReference>
<evidence type="ECO:0000256" key="12">
    <source>
        <dbReference type="SAM" id="MobiDB-lite"/>
    </source>
</evidence>
<dbReference type="SMART" id="SM00364">
    <property type="entry name" value="LRR_BAC"/>
    <property type="match status" value="10"/>
</dbReference>
<dbReference type="InterPro" id="IPR002999">
    <property type="entry name" value="Tudor"/>
</dbReference>
<feature type="region of interest" description="Disordered" evidence="12">
    <location>
        <begin position="4192"/>
        <end position="4211"/>
    </location>
</feature>
<dbReference type="SMART" id="SM00333">
    <property type="entry name" value="TUDOR"/>
    <property type="match status" value="1"/>
</dbReference>
<dbReference type="SMART" id="SM00369">
    <property type="entry name" value="LRR_TYP"/>
    <property type="match status" value="35"/>
</dbReference>
<dbReference type="InterPro" id="IPR055414">
    <property type="entry name" value="LRR_R13L4/SHOC2-like"/>
</dbReference>
<evidence type="ECO:0000256" key="7">
    <source>
        <dbReference type="ARBA" id="ARBA00022737"/>
    </source>
</evidence>
<keyword evidence="4" id="KW-0597">Phosphoprotein</keyword>
<protein>
    <recommendedName>
        <fullName evidence="13">Tudor domain-containing protein</fullName>
    </recommendedName>
</protein>
<dbReference type="FunFam" id="3.80.10.10:FF:000041">
    <property type="entry name" value="LRR receptor-like serine/threonine-protein kinase ERECTA"/>
    <property type="match status" value="1"/>
</dbReference>
<dbReference type="FunFam" id="3.80.10.10:FF:000299">
    <property type="entry name" value="Piriformospora indica-insensitive protein 2"/>
    <property type="match status" value="1"/>
</dbReference>
<dbReference type="Pfam" id="PF23598">
    <property type="entry name" value="LRR_14"/>
    <property type="match status" value="3"/>
</dbReference>
<dbReference type="FunFam" id="3.80.10.10:FF:000719">
    <property type="entry name" value="MDIS1-interacting receptor like kinase 2 isoform A"/>
    <property type="match status" value="1"/>
</dbReference>
<dbReference type="Pfam" id="PF00560">
    <property type="entry name" value="LRR_1"/>
    <property type="match status" value="11"/>
</dbReference>
<feature type="compositionally biased region" description="Pro residues" evidence="12">
    <location>
        <begin position="9"/>
        <end position="20"/>
    </location>
</feature>
<keyword evidence="15" id="KW-1185">Reference proteome</keyword>
<evidence type="ECO:0000313" key="14">
    <source>
        <dbReference type="EMBL" id="GMI15836.1"/>
    </source>
</evidence>
<keyword evidence="10" id="KW-0472">Membrane</keyword>
<sequence length="4211" mass="463764">MEAQNSPPVDLPPLPPLPPDPDGETPKRFSLNRTSSASSSKGLKITVPGASPTSGTVTETPSTVPAPPSTDNSAKGTNGDTPQSKRSSLSKIASGIGSVGLPIASLKGPTPVEVENDLPPAPLPTSSKPPAPATSPAPSPAPAPSPEPASAPAPAPALVFDQNETTTITTTTPAPAPAAAPVVDEPPTPDPTPTSEPTTIPTPTSEPTATPPAPASAPVVDVSASPTPQSSEPTPNSSAPAPAPTVNPDTGDLATLTLLEKDRKYVKEAWLALGRTEGDLIKGHGNDVTKWHGVTVEKDKETEEERVTKLQWAGVPSCPNDHPMPFVVVRGSKYCDGCGKSGLGAGKPVHNCGHGCNYDLCESCGKDKACILRGTFPSAIMKLYALKHLDLKKNSIAGALPSEIGDLQKLSELYLSTNGLAGEIPSTLGNCKDLVRLELQENEGLKCDGLPKSVAALPKLLVVRLNSGVLIKGKLAKDAETVKACWEAMGGELDKLTGEAGDDVTKWNGITVEEGRVISIEWVEKSLKNSLPPQIGLLDALKTLSLNKNSLEGSIPEAVGKLKELESLNLSGNKLSGAVPNEVGSCKKLKTIKLNRNSELSEELPASVTSLTQLVYLDLNSGIKLMGKLKQDAEVVRACWEAMGKSLDRLENGNGDDIYGWYYISVSSQGRVTRINWGGDGLCGPIPKDFGKLDALEDLHLYDNSFEASIPQEFGDLKELKVLALNNSKLKGNIPSSLGSLRNLKSLRLENNELGGQLPSGLGNCDKLENLNVSGNKLTGMIPSDLGTLKELIKLSFQENEFSGPIPPELGSCDKLKEIYLNNNKLNGSIPTELGKLKELSVLHFGKNTLSGDIPAALAGCIELSKMFLQDNKELKDVVPKEVGDLPKLQMIRLPSGTIKLSTRLGKDAEVVIKCWEAMGGNRNDLDKESDGNVNNWNGLEIENGRVTSIVWARISGFNGFIPPEIGKLDALKSLRIYANALTGSIPVEIGNLKELTRLDLDEQKLTGSIPAEIRNCKHLKEIHLEKNELSGPIPPILGNCDKIEAFYLHDNKLDGEIPTSLGNLKNMRELHLQNNNLSGDIPEELSNCESLSKIYLQGNKEMSDDVPESVDTLPKLEYIYLPSGILQIRGPLGRDAKVVRACWEAMNGKNLVEVKEGDRCTARVNGGGKFRPGKIVYINSRGSYDIRFDDGDSENYVEEGLVRFEPSFLAEKEQNIRHWKGVNIEDGRVVSINWAGCKLSGTLLEDIGQLDMLTFLKLSNNSISGSIPAEIGGLKELKALYLTGNKLTGPIPAAMGDCKQLEDLAIQNNELSGPIPPTLGNCDKIEAFFLSHNKLDGEIPTSLGNLKHVREIHLQNNNLSGDIPEELSNCESLSKIYLQGNKDMSSDVPESVDILPKLESIYKPNGDFHMPGELGKDAQAVKACWTAMGGELEKLEKGNGADISGWRYVSIRDGRVSSIDWSSEGLTGSIPEDIGHLDAIRKINLRSNTLTGVLPDGIGNLKELREFLVSRNKLTGAIPASLGNCKQLEEIYLEKNELSGPIPPTLGNCDKIKEFHLHDNKLDGEIPTSLGNLKNMRELHLQNNNLSGDIPEELSNCVMISKIDLQGNKDMSSDVPESLENLPKLKFIHKPNGDIHMPGELGKDAQAVKACWTAMGGDLERLERGNGADISGWRSISIRDGRVNRIDWSSEGLTGSIPEDIGHLDAIRKINLRSNTLTGVLPDGIGNLKELREFRISGNKLSGAIPASLGNCKQLGEIRLDRNELSGSIPPTLGNCDKIEAFYLHDNKLDGEIPTSLGNLKNMRELHLQNNNLSGQIPEELSNCESLSIIYLQGNKDMIDDIPESVDKLARLERIYLPSGSLKIKGPLGEDAKIVEECWKAMDGNKEVSKIRNIYEWVGVEINGGRVTEINWNGQSLKNSIPEAICKLDALKILRLPKNGIGGPIPEAIGDLKNLISLNLDSNKLTGQIPDSLQQCKRLQDLIISKNKLEGTFPDCLKDLNLKKLHVQSNKLKGNIPEEFDNSDTIDLQYKDNIDLTATNREVVISDEKEVIKDCWKGLGGKLEALGVTATEGGDEEEDHTMWKGLTFEGYSVSSIDWKKLSLKGSIFADFKSLKKLTILCLRGNRIEGVIPKELGEIVSLVTLDISNNKLSGDLPKELGELESLKTLDVSNNEITGKIPSDLGECKELRKLNLSNNSISGHIPPNLGKPIDLKYLDLQKNDLCGPIPAELGDLSNLEVLKLNNNKLEDKLDNNLEKLIDNLETLHVHNNKLEGLVPELIDKADSSLDFLYGNNNGMLEAPSREEKIKQDMERAKLCWDAMGGLPQVLFEKGGDKDFKYWHGVEIANDRIVKINWKECKLKGRIPSIIGDLDALTELNLEENKIEGSIPASIGNCKHLTGLFLRNNELDGNIPKDLGECSELRELSLRNNNISGKVPKELGKLVNLTSFKINNNKLTGSLPEDLGTWATLKQLKTFHVHNNKLTGFIPEDIDKSNEIDLQYGKNNGDDEKKKLKAPKREEPIRKEKEALVKCWEKLGGELSTLYHGNKEDHSRWKGVTVGGQPDIQLVVRCPKKHLMPFTEDPYATHTRFNCANCDNCGTSGLQSTHHCSECHYDICKDCANKLGEIKKTNSNGYHVTEIDWSESKLSGSIPNAFGELEELTVLNLDDNRLTGRVRYGTLTARKKLTILSIEKNELSGDLKGIKDLGEQLTYLNLAKNRLGGKIPEESLSKLSGLTHVYLNDNEFRGDLPDDLKNLQKLTTLHIHNNKFTGLVPEEIETKKELSGKKKKKKKGRRKEEEGGGGRQEVEEAFLYGNNNSLKAKKREEKIANDMKAVQACWEKLGGSESILYNEGGDKDVRQWKGVTVEDGRIVKIDWSGSKENAGGKLSGSIYKDIGKLTELQLLDLHNNEISGAIPTSIGKCKKLIKLNLKSNKLGGELPKELGECELLEELSLGNNDLCGKIPKELEKLKTLKSLKINNNSLEGSLPEALGKIVSLKKLHVYNNNLSGQVPEALDRWEEGFDFRYGNNENDAGKTLEAQHREKYIKTDMDALLECWKTMKGECWEKDLPILYHNGGNKDVQEWRGVTVDYFKVENEKDNGGEDEPGNTTKDDTASPNGTPSADSPDSVTNNTGSADADTNSADQEGTDTVDTFKGRVTRLDWSNKKAKPALKDEVLARVPMCPNDHPMPFVMVSGGKYCDGCGKGGLGRGKPVHNCGQNCNYDLCEDCGYLAGHIKRINSDGTYEVKVTESGRVEKNVKLDLLKDKENQEKYNPNDKEWSKLGGTIPKEIGNLDELTHLTLKDNKLSGTIHQSIGNLEKLKILNLQSNLLTGVIPSALKNNAELSEINIQHNRLRGEIPTFIGSFTKLEIIKLNNNKFDGELPRELGELCDRDKNQLTTLHIHYNFLTGDVCDKLDEHAKIDLVYGSNKGLRAPKRERPIAEDMKYVINMWKEAGGREEDLYNEAGDKDLRKWKGISTLRDGEDKNRVTSIDWRGCKLNNYIDKSIGELSALVELRLNSNSLKGFIPKTIENLNDLKVLDLSKNKLTGTIPKEIGRLESLEELALFNNDLSGNLPPSIGNCTKLEKIEIFSTQVGGSLPPSLGRLDQLRCLRLYNNCFSGNLPEDLGQLNKLEELQVSDNLLTGELPESLVNLEKLELFEGHGNDFSPKADPDSVTPIPQEFQEMHRKLGKDFVTDWNKNELYLKKAEEAIDSIKDMAVRTKVNRLQRELCNYIKKSESAKAYEVFNTLQDLSKEQTDRLGKLTADVLLNYRFRDNGHRYKEIERIPDVEQEKQVEVPGDTVEERINLLLTMAVWKESEFQKMITKDIVDPMNKAEDIEKLCKAYKIDAWDYMYDRFGQVVEFAPNKYVLDDTNSKEEGGEEEKFKDGQHSESNDTTKSANSDESKDQGSLVRLDKVKARFGPPKSYQRALVKEKEGIAKLGESWTGLKDLNRVTLEFEDPLMLTLAYECIKKKYKIAGVKNKFEWIQKKSYDQPPDIHININIGGSGLEKWLVEVQLMFSSILTIKKELHKFYDIVRATDPKRIMSPVFKDFKTNEQRAQEKARANLIEREKALREKEQAIAEKEKQEKELKELRTRFLSHSSDFSGSGSQSGSVSPTKSSRGGGSVGGYATPIGNGSDSPQQVGGEWKSADAEITNLRAEKEASAKKQKEQEKQIADLKNLVESLTMNATSASGELEKISSPKKQND</sequence>
<evidence type="ECO:0000256" key="6">
    <source>
        <dbReference type="ARBA" id="ARBA00022729"/>
    </source>
</evidence>
<accession>A0A9W7FPT1</accession>
<name>A0A9W7FPT1_9STRA</name>
<dbReference type="InterPro" id="IPR003591">
    <property type="entry name" value="Leu-rich_rpt_typical-subtyp"/>
</dbReference>
<dbReference type="SUPFAM" id="SSF52047">
    <property type="entry name" value="RNI-like"/>
    <property type="match status" value="1"/>
</dbReference>
<dbReference type="Gene3D" id="3.80.10.10">
    <property type="entry name" value="Ribonuclease Inhibitor"/>
    <property type="match status" value="18"/>
</dbReference>
<feature type="compositionally biased region" description="Polar residues" evidence="12">
    <location>
        <begin position="51"/>
        <end position="91"/>
    </location>
</feature>
<feature type="compositionally biased region" description="Low complexity" evidence="12">
    <location>
        <begin position="4105"/>
        <end position="4124"/>
    </location>
</feature>
<feature type="coiled-coil region" evidence="11">
    <location>
        <begin position="4158"/>
        <end position="4192"/>
    </location>
</feature>
<dbReference type="Proteomes" id="UP001165122">
    <property type="component" value="Unassembled WGS sequence"/>
</dbReference>
<feature type="compositionally biased region" description="Low complexity" evidence="12">
    <location>
        <begin position="195"/>
        <end position="208"/>
    </location>
</feature>
<evidence type="ECO:0000256" key="11">
    <source>
        <dbReference type="SAM" id="Coils"/>
    </source>
</evidence>
<dbReference type="Gene3D" id="2.30.30.140">
    <property type="match status" value="1"/>
</dbReference>
<dbReference type="OrthoDB" id="203703at2759"/>
<evidence type="ECO:0000256" key="2">
    <source>
        <dbReference type="ARBA" id="ARBA00004236"/>
    </source>
</evidence>
<proteinExistence type="predicted"/>
<gene>
    <name evidence="14" type="ORF">TrLO_g12073</name>
</gene>
<dbReference type="PANTHER" id="PTHR48056:SF81">
    <property type="entry name" value="RECEPTOR PROTEIN-TYROSINE KINASE CEPR1"/>
    <property type="match status" value="1"/>
</dbReference>
<organism evidence="14 15">
    <name type="scientific">Triparma laevis f. longispina</name>
    <dbReference type="NCBI Taxonomy" id="1714387"/>
    <lineage>
        <taxon>Eukaryota</taxon>
        <taxon>Sar</taxon>
        <taxon>Stramenopiles</taxon>
        <taxon>Ochrophyta</taxon>
        <taxon>Bolidophyceae</taxon>
        <taxon>Parmales</taxon>
        <taxon>Triparmaceae</taxon>
        <taxon>Triparma</taxon>
    </lineage>
</organism>
<comment type="subcellular location">
    <subcellularLocation>
        <location evidence="2">Cell membrane</location>
    </subcellularLocation>
    <subcellularLocation>
        <location evidence="1">Membrane</location>
        <topology evidence="1">Single-pass membrane protein</topology>
    </subcellularLocation>
</comment>
<dbReference type="EMBL" id="BRXW01000239">
    <property type="protein sequence ID" value="GMI15836.1"/>
    <property type="molecule type" value="Genomic_DNA"/>
</dbReference>
<feature type="compositionally biased region" description="Pro residues" evidence="12">
    <location>
        <begin position="119"/>
        <end position="155"/>
    </location>
</feature>
<keyword evidence="11" id="KW-0175">Coiled coil</keyword>
<keyword evidence="9" id="KW-0067">ATP-binding</keyword>
<dbReference type="Pfam" id="PF13855">
    <property type="entry name" value="LRR_8"/>
    <property type="match status" value="3"/>
</dbReference>
<comment type="caution">
    <text evidence="14">The sequence shown here is derived from an EMBL/GenBank/DDBJ whole genome shotgun (WGS) entry which is preliminary data.</text>
</comment>
<feature type="region of interest" description="Disordered" evidence="12">
    <location>
        <begin position="1"/>
        <end position="251"/>
    </location>
</feature>
<feature type="compositionally biased region" description="Basic and acidic residues" evidence="12">
    <location>
        <begin position="2796"/>
        <end position="2805"/>
    </location>
</feature>
<dbReference type="InterPro" id="IPR032675">
    <property type="entry name" value="LRR_dom_sf"/>
</dbReference>
<keyword evidence="6" id="KW-0732">Signal</keyword>
<feature type="compositionally biased region" description="Basic and acidic residues" evidence="12">
    <location>
        <begin position="4199"/>
        <end position="4211"/>
    </location>
</feature>
<feature type="region of interest" description="Disordered" evidence="12">
    <location>
        <begin position="4105"/>
        <end position="4157"/>
    </location>
</feature>
<keyword evidence="3" id="KW-1003">Cell membrane</keyword>
<dbReference type="GO" id="GO:0009653">
    <property type="term" value="P:anatomical structure morphogenesis"/>
    <property type="evidence" value="ECO:0007669"/>
    <property type="project" value="UniProtKB-ARBA"/>
</dbReference>
<dbReference type="FunFam" id="3.80.10.10:FF:000400">
    <property type="entry name" value="Nuclear pore complex protein NUP107"/>
    <property type="match status" value="1"/>
</dbReference>
<evidence type="ECO:0000259" key="13">
    <source>
        <dbReference type="SMART" id="SM00333"/>
    </source>
</evidence>
<evidence type="ECO:0000256" key="5">
    <source>
        <dbReference type="ARBA" id="ARBA00022614"/>
    </source>
</evidence>
<feature type="compositionally biased region" description="Polar residues" evidence="12">
    <location>
        <begin position="31"/>
        <end position="41"/>
    </location>
</feature>